<dbReference type="Gene3D" id="3.40.50.300">
    <property type="entry name" value="P-loop containing nucleotide triphosphate hydrolases"/>
    <property type="match status" value="1"/>
</dbReference>
<name>A0A2V1IPM8_9BACT</name>
<protein>
    <submittedName>
        <fullName evidence="2">DNA transposition protein</fullName>
    </submittedName>
</protein>
<dbReference type="SUPFAM" id="SSF52540">
    <property type="entry name" value="P-loop containing nucleoside triphosphate hydrolases"/>
    <property type="match status" value="1"/>
</dbReference>
<comment type="caution">
    <text evidence="2">The sequence shown here is derived from an EMBL/GenBank/DDBJ whole genome shotgun (WGS) entry which is preliminary data.</text>
</comment>
<sequence>MIMTQTEKQRITDALRTYVGRYPSQNKAAASLNGVSAATVSAILKGNHELISDDMWRNVDKQVTPQGSQLGWRIVETTSFREIQTALADAQDFGNVRWIVGDAGCGKSTGARCYAANNDNVFVVLCDEDMRKSDFVREIARKVGLKTAGMRLREMLEGATDYLMQLESPLLIFDEGDKLNDNVIHYFINIYNRMEGCCGIAFLSTGYIERRLERGVACGKKGYAEIYSRIGRRYYELEPTNHIDVEVVCEANGLTDKGQIAKVVAVARDSDYDMRVVRREIHRQKRIAAAKTAPEKQSNNG</sequence>
<keyword evidence="3" id="KW-1185">Reference proteome</keyword>
<feature type="domain" description="ORC1/DEAH AAA+ ATPase" evidence="1">
    <location>
        <begin position="99"/>
        <end position="203"/>
    </location>
</feature>
<organism evidence="2 3">
    <name type="scientific">Paramuribaculum intestinale</name>
    <dbReference type="NCBI Taxonomy" id="2094151"/>
    <lineage>
        <taxon>Bacteria</taxon>
        <taxon>Pseudomonadati</taxon>
        <taxon>Bacteroidota</taxon>
        <taxon>Bacteroidia</taxon>
        <taxon>Bacteroidales</taxon>
        <taxon>Muribaculaceae</taxon>
        <taxon>Paramuribaculum</taxon>
    </lineage>
</organism>
<dbReference type="GO" id="GO:0016887">
    <property type="term" value="F:ATP hydrolysis activity"/>
    <property type="evidence" value="ECO:0007669"/>
    <property type="project" value="InterPro"/>
</dbReference>
<dbReference type="AlphaFoldDB" id="A0A2V1IPM8"/>
<dbReference type="Proteomes" id="UP000244925">
    <property type="component" value="Unassembled WGS sequence"/>
</dbReference>
<accession>A0A2V1IPM8</accession>
<reference evidence="3" key="1">
    <citation type="submission" date="2018-02" db="EMBL/GenBank/DDBJ databases">
        <authorList>
            <person name="Clavel T."/>
            <person name="Strowig T."/>
        </authorList>
    </citation>
    <scope>NUCLEOTIDE SEQUENCE [LARGE SCALE GENOMIC DNA]</scope>
    <source>
        <strain evidence="3">DSM 100764</strain>
    </source>
</reference>
<dbReference type="InterPro" id="IPR049945">
    <property type="entry name" value="AAA_22"/>
</dbReference>
<evidence type="ECO:0000259" key="1">
    <source>
        <dbReference type="Pfam" id="PF13401"/>
    </source>
</evidence>
<dbReference type="InterPro" id="IPR027417">
    <property type="entry name" value="P-loop_NTPase"/>
</dbReference>
<dbReference type="EMBL" id="PUBV01000025">
    <property type="protein sequence ID" value="PWB06423.1"/>
    <property type="molecule type" value="Genomic_DNA"/>
</dbReference>
<gene>
    <name evidence="2" type="ORF">C5O25_10430</name>
</gene>
<proteinExistence type="predicted"/>
<evidence type="ECO:0000313" key="2">
    <source>
        <dbReference type="EMBL" id="PWB06423.1"/>
    </source>
</evidence>
<evidence type="ECO:0000313" key="3">
    <source>
        <dbReference type="Proteomes" id="UP000244925"/>
    </source>
</evidence>
<dbReference type="Pfam" id="PF13401">
    <property type="entry name" value="AAA_22"/>
    <property type="match status" value="1"/>
</dbReference>